<dbReference type="eggNOG" id="ENOG502QVWE">
    <property type="taxonomic scope" value="Eukaryota"/>
</dbReference>
<evidence type="ECO:0000256" key="1">
    <source>
        <dbReference type="SAM" id="MobiDB-lite"/>
    </source>
</evidence>
<dbReference type="InterPro" id="IPR016084">
    <property type="entry name" value="Haem_Oase-like_multi-hlx"/>
</dbReference>
<dbReference type="OrthoDB" id="10057598at2759"/>
<dbReference type="Proteomes" id="UP000018144">
    <property type="component" value="Unassembled WGS sequence"/>
</dbReference>
<dbReference type="SMART" id="SM01236">
    <property type="entry name" value="Haem_oxygenase_2"/>
    <property type="match status" value="1"/>
</dbReference>
<name>U4L3V7_PYROM</name>
<dbReference type="OMA" id="TRIAWQI"/>
<dbReference type="AlphaFoldDB" id="U4L3V7"/>
<proteinExistence type="predicted"/>
<dbReference type="Gene3D" id="1.20.910.10">
    <property type="entry name" value="Heme oxygenase-like"/>
    <property type="match status" value="1"/>
</dbReference>
<reference evidence="2 3" key="1">
    <citation type="journal article" date="2013" name="PLoS Genet.">
        <title>The genome and development-dependent transcriptomes of Pyronema confluens: a window into fungal evolution.</title>
        <authorList>
            <person name="Traeger S."/>
            <person name="Altegoer F."/>
            <person name="Freitag M."/>
            <person name="Gabaldon T."/>
            <person name="Kempken F."/>
            <person name="Kumar A."/>
            <person name="Marcet-Houben M."/>
            <person name="Poggeler S."/>
            <person name="Stajich J.E."/>
            <person name="Nowrousian M."/>
        </authorList>
    </citation>
    <scope>NUCLEOTIDE SEQUENCE [LARGE SCALE GENOMIC DNA]</scope>
    <source>
        <strain evidence="3">CBS 100304</strain>
        <tissue evidence="2">Vegetative mycelium</tissue>
    </source>
</reference>
<sequence>MFIIIPPLFIILLFAVYHYIRPTRTNSTYKHPDPFPFPKHHIYPPNGHQGSKSPSHEPQRPRRKTPLQQQLASDKALYYQLQNFQDYPEVLPVARKRLLELINHCIQEVSKLPDQDKAKTILSIPSFDAEALKNFLQAQDDITTARFQEYLKRRKDGGEREMFKDRSYAEYWIRQSAPVKYVDGSWLGGVHRVTTRPQERRWTKTAWQILSEELGDGDLEKNHVAVYERLVHSVGGKGRGDEKEFVESGNRDARVWTAAVAQLAVSLESGEFLPEVLGFNMAYEALPFHLLVTNHELKELSIDPYYFLLHIVIDNNDSGHSAMGREAVVGLINSAPNEVTAQALWRRVQAGFILAEGLPTTPTPHSPTILKLLEIFDRKAITAKPMHIACPAKIGGKNGKTISEWLDPEKYHSHCHDFLIALAESRWITPGEPEESRLLQELKWGGRMFGAFTNEEVVVLRAWIEELGDQTYLVPKPTTVMEDYQKFIGRGKLPRAVVKEQMPVQVQLVDAPKGATEAGNKTEIPLQRALSLLILAAAPFEYLPSNLVMTASPNGMAAIKVLRALYGFLPETEMVAGMDEVHRGEPLGVVEISQRLGGRLDESDGLVRVVMGMSRMPRKYWWELVGVQMGLVEGVMKERVWREYGVEKELVEELGQIAGRVRGVLRSSVEKAGKEERERVRRGQWVVMEALQKGRRRSEVEREC</sequence>
<organism evidence="2 3">
    <name type="scientific">Pyronema omphalodes (strain CBS 100304)</name>
    <name type="common">Pyronema confluens</name>
    <dbReference type="NCBI Taxonomy" id="1076935"/>
    <lineage>
        <taxon>Eukaryota</taxon>
        <taxon>Fungi</taxon>
        <taxon>Dikarya</taxon>
        <taxon>Ascomycota</taxon>
        <taxon>Pezizomycotina</taxon>
        <taxon>Pezizomycetes</taxon>
        <taxon>Pezizales</taxon>
        <taxon>Pyronemataceae</taxon>
        <taxon>Pyronema</taxon>
    </lineage>
</organism>
<gene>
    <name evidence="2" type="ORF">PCON_10445</name>
</gene>
<dbReference type="EMBL" id="HF935572">
    <property type="protein sequence ID" value="CCX10851.1"/>
    <property type="molecule type" value="Genomic_DNA"/>
</dbReference>
<keyword evidence="3" id="KW-1185">Reference proteome</keyword>
<evidence type="ECO:0000313" key="2">
    <source>
        <dbReference type="EMBL" id="CCX10851.1"/>
    </source>
</evidence>
<evidence type="ECO:0000313" key="3">
    <source>
        <dbReference type="Proteomes" id="UP000018144"/>
    </source>
</evidence>
<dbReference type="Pfam" id="PF14518">
    <property type="entry name" value="Haem_oxygenas_2"/>
    <property type="match status" value="1"/>
</dbReference>
<dbReference type="STRING" id="1076935.U4L3V7"/>
<accession>U4L3V7</accession>
<feature type="region of interest" description="Disordered" evidence="1">
    <location>
        <begin position="30"/>
        <end position="68"/>
    </location>
</feature>
<protein>
    <submittedName>
        <fullName evidence="2">Similar to ATPase-like protein [Adineta vaga] acc. no. ACD54603</fullName>
    </submittedName>
</protein>